<protein>
    <submittedName>
        <fullName evidence="3">Heptosyltransferase II</fullName>
    </submittedName>
</protein>
<dbReference type="RefSeq" id="WP_010553314.1">
    <property type="nucleotide sequence ID" value="NZ_CP011025.1"/>
</dbReference>
<gene>
    <name evidence="3" type="primary">waaF</name>
    <name evidence="3" type="ORF">PARC_a3446</name>
</gene>
<sequence length="340" mass="38182">MTLPINKKITGTILVIHPKFIGDAVNNTTAISLLRELYPNNKIIVLVNPLLAPIFKRDDRFNLTVMIDERHDKKQKKSIFYQAKKIKEHNVQLAIIMKSAFSDALLCTLANIKYKIGYKKNGRSWLLSHKYKINNNHHYINRYCRLVNEPHNQPFTTSPSTYVFSKRSKLIKADRNKPTIAVYYGGLVKKYRHYPSSQAFQSLALINQTLPSHFVLVGDNQEITDNAKISTDLIENSIDFQDLTGKTTLTELVDIIASVDLLITIDSGAMHIAAATKTAFVAVVGLGTSPWSIVEPKCENKISLVANGSSLNDAEIIKEISPEKIVEAAFSLLKNKITFL</sequence>
<proteinExistence type="predicted"/>
<dbReference type="GO" id="GO:0009244">
    <property type="term" value="P:lipopolysaccharide core region biosynthetic process"/>
    <property type="evidence" value="ECO:0007669"/>
    <property type="project" value="TreeGrafter"/>
</dbReference>
<evidence type="ECO:0000313" key="3">
    <source>
        <dbReference type="EMBL" id="ATC87816.1"/>
    </source>
</evidence>
<dbReference type="SUPFAM" id="SSF53756">
    <property type="entry name" value="UDP-Glycosyltransferase/glycogen phosphorylase"/>
    <property type="match status" value="1"/>
</dbReference>
<accession>A0A290S6W0</accession>
<name>A0A290S6W0_9GAMM</name>
<dbReference type="PANTHER" id="PTHR30160:SF7">
    <property type="entry name" value="ADP-HEPTOSE--LPS HEPTOSYLTRANSFERASE 2"/>
    <property type="match status" value="1"/>
</dbReference>
<evidence type="ECO:0000313" key="4">
    <source>
        <dbReference type="Proteomes" id="UP000016505"/>
    </source>
</evidence>
<dbReference type="KEGG" id="part:PARC_a3446"/>
<keyword evidence="2 3" id="KW-0808">Transferase</keyword>
<dbReference type="InterPro" id="IPR002201">
    <property type="entry name" value="Glyco_trans_9"/>
</dbReference>
<dbReference type="Proteomes" id="UP000016505">
    <property type="component" value="Chromosome I"/>
</dbReference>
<dbReference type="CDD" id="cd03789">
    <property type="entry name" value="GT9_LPS_heptosyltransferase"/>
    <property type="match status" value="1"/>
</dbReference>
<dbReference type="Pfam" id="PF01075">
    <property type="entry name" value="Glyco_transf_9"/>
    <property type="match status" value="1"/>
</dbReference>
<dbReference type="PANTHER" id="PTHR30160">
    <property type="entry name" value="TETRAACYLDISACCHARIDE 4'-KINASE-RELATED"/>
    <property type="match status" value="1"/>
</dbReference>
<dbReference type="AlphaFoldDB" id="A0A290S6W0"/>
<dbReference type="GO" id="GO:0008713">
    <property type="term" value="F:ADP-heptose-lipopolysaccharide heptosyltransferase activity"/>
    <property type="evidence" value="ECO:0007669"/>
    <property type="project" value="TreeGrafter"/>
</dbReference>
<organism evidence="3 4">
    <name type="scientific">Pseudoalteromonas arctica A 37-1-2</name>
    <dbReference type="NCBI Taxonomy" id="1117313"/>
    <lineage>
        <taxon>Bacteria</taxon>
        <taxon>Pseudomonadati</taxon>
        <taxon>Pseudomonadota</taxon>
        <taxon>Gammaproteobacteria</taxon>
        <taxon>Alteromonadales</taxon>
        <taxon>Pseudoalteromonadaceae</taxon>
        <taxon>Pseudoalteromonas</taxon>
    </lineage>
</organism>
<reference evidence="3 4" key="1">
    <citation type="journal article" date="2012" name="J. Bacteriol.">
        <title>Genome sequences of type strains of seven species of the marine bacterium Pseudoalteromonas.</title>
        <authorList>
            <person name="Xie B.B."/>
            <person name="Shu Y.L."/>
            <person name="Qin Q.L."/>
            <person name="Rong J.C."/>
            <person name="Zhang X.Y."/>
            <person name="Chen X.L."/>
            <person name="Shi M."/>
            <person name="He H.L."/>
            <person name="Zhou B.C."/>
            <person name="Zhang Y.Z."/>
        </authorList>
    </citation>
    <scope>NUCLEOTIDE SEQUENCE [LARGE SCALE GENOMIC DNA]</scope>
    <source>
        <strain evidence="3 4">A 37-1-2</strain>
    </source>
</reference>
<dbReference type="OrthoDB" id="9797795at2"/>
<dbReference type="GO" id="GO:0005829">
    <property type="term" value="C:cytosol"/>
    <property type="evidence" value="ECO:0007669"/>
    <property type="project" value="TreeGrafter"/>
</dbReference>
<dbReference type="InterPro" id="IPR051199">
    <property type="entry name" value="LPS_LOS_Heptosyltrfase"/>
</dbReference>
<evidence type="ECO:0000256" key="1">
    <source>
        <dbReference type="ARBA" id="ARBA00022676"/>
    </source>
</evidence>
<keyword evidence="1" id="KW-0328">Glycosyltransferase</keyword>
<dbReference type="EMBL" id="CP011025">
    <property type="protein sequence ID" value="ATC87816.1"/>
    <property type="molecule type" value="Genomic_DNA"/>
</dbReference>
<evidence type="ECO:0000256" key="2">
    <source>
        <dbReference type="ARBA" id="ARBA00022679"/>
    </source>
</evidence>
<dbReference type="Gene3D" id="3.40.50.2000">
    <property type="entry name" value="Glycogen Phosphorylase B"/>
    <property type="match status" value="2"/>
</dbReference>